<keyword evidence="8 12" id="KW-0457">Lysine biosynthesis</keyword>
<keyword evidence="6 12" id="KW-0028">Amino-acid biosynthesis</keyword>
<dbReference type="Gene3D" id="3.20.20.70">
    <property type="entry name" value="Aldolase class I"/>
    <property type="match status" value="1"/>
</dbReference>
<dbReference type="InterPro" id="IPR005263">
    <property type="entry name" value="DapA"/>
</dbReference>
<accession>A0ABR6WX18</accession>
<evidence type="ECO:0000256" key="13">
    <source>
        <dbReference type="PIRNR" id="PIRNR001365"/>
    </source>
</evidence>
<gene>
    <name evidence="12" type="primary">dapA</name>
    <name evidence="14" type="ORF">GH808_12150</name>
</gene>
<organism evidence="14 15">
    <name type="scientific">Acetobacterium fimetarium</name>
    <dbReference type="NCBI Taxonomy" id="52691"/>
    <lineage>
        <taxon>Bacteria</taxon>
        <taxon>Bacillati</taxon>
        <taxon>Bacillota</taxon>
        <taxon>Clostridia</taxon>
        <taxon>Eubacteriales</taxon>
        <taxon>Eubacteriaceae</taxon>
        <taxon>Acetobacterium</taxon>
    </lineage>
</organism>
<dbReference type="HAMAP" id="MF_00418">
    <property type="entry name" value="DapA"/>
    <property type="match status" value="1"/>
</dbReference>
<reference evidence="14 15" key="1">
    <citation type="journal article" date="2020" name="mSystems">
        <title>Defining Genomic and Predicted Metabolic Features of the Acetobacterium Genus.</title>
        <authorList>
            <person name="Ross D.E."/>
            <person name="Marshall C.W."/>
            <person name="Gulliver D."/>
            <person name="May H.D."/>
            <person name="Norman R.S."/>
        </authorList>
    </citation>
    <scope>NUCLEOTIDE SEQUENCE [LARGE SCALE GENOMIC DNA]</scope>
    <source>
        <strain evidence="14 15">DSM 8238</strain>
    </source>
</reference>
<evidence type="ECO:0000256" key="5">
    <source>
        <dbReference type="ARBA" id="ARBA00022490"/>
    </source>
</evidence>
<keyword evidence="5 12" id="KW-0963">Cytoplasm</keyword>
<protein>
    <recommendedName>
        <fullName evidence="4 12">4-hydroxy-tetrahydrodipicolinate synthase</fullName>
        <shortName evidence="12">HTPA synthase</shortName>
        <ecNumber evidence="4 12">4.3.3.7</ecNumber>
    </recommendedName>
</protein>
<feature type="binding site" evidence="12">
    <location>
        <position position="46"/>
    </location>
    <ligand>
        <name>pyruvate</name>
        <dbReference type="ChEBI" id="CHEBI:15361"/>
    </ligand>
</feature>
<feature type="binding site" evidence="12">
    <location>
        <position position="204"/>
    </location>
    <ligand>
        <name>pyruvate</name>
        <dbReference type="ChEBI" id="CHEBI:15361"/>
    </ligand>
</feature>
<feature type="site" description="Part of a proton relay during catalysis" evidence="12">
    <location>
        <position position="108"/>
    </location>
</feature>
<dbReference type="PANTHER" id="PTHR12128:SF66">
    <property type="entry name" value="4-HYDROXY-2-OXOGLUTARATE ALDOLASE, MITOCHONDRIAL"/>
    <property type="match status" value="1"/>
</dbReference>
<evidence type="ECO:0000256" key="4">
    <source>
        <dbReference type="ARBA" id="ARBA00012086"/>
    </source>
</evidence>
<keyword evidence="10 12" id="KW-0704">Schiff base</keyword>
<dbReference type="InterPro" id="IPR002220">
    <property type="entry name" value="DapA-like"/>
</dbReference>
<comment type="pathway">
    <text evidence="2 12">Amino-acid biosynthesis; L-lysine biosynthesis via DAP pathway; (S)-tetrahydrodipicolinate from L-aspartate: step 3/4.</text>
</comment>
<evidence type="ECO:0000256" key="2">
    <source>
        <dbReference type="ARBA" id="ARBA00005120"/>
    </source>
</evidence>
<dbReference type="Proteomes" id="UP000603234">
    <property type="component" value="Unassembled WGS sequence"/>
</dbReference>
<dbReference type="Pfam" id="PF00701">
    <property type="entry name" value="DHDPS"/>
    <property type="match status" value="1"/>
</dbReference>
<comment type="similarity">
    <text evidence="3 12 13">Belongs to the DapA family.</text>
</comment>
<evidence type="ECO:0000256" key="7">
    <source>
        <dbReference type="ARBA" id="ARBA00022915"/>
    </source>
</evidence>
<dbReference type="EC" id="4.3.3.7" evidence="4 12"/>
<feature type="active site" description="Schiff-base intermediate with substrate" evidence="12">
    <location>
        <position position="162"/>
    </location>
</feature>
<keyword evidence="7 12" id="KW-0220">Diaminopimelate biosynthesis</keyword>
<evidence type="ECO:0000256" key="11">
    <source>
        <dbReference type="ARBA" id="ARBA00047836"/>
    </source>
</evidence>
<sequence length="292" mass="31764">MSVFTGSCVALATPFKDNKIDFDRFHQLIDWQIENKTDALLIAGTTGETSTLTDDEHLELLRDAGKYINGRVPYIAGTGSNDTAYSVWLSKEAEKAGADACLIINPYYNKSTQRGIIAHISAIAKAITIPVIIYNVPSRTGMNITVNTIKELSKIPNVAAVKEASGDISQITEIARVCGDDLDIYSGNDDQTLPIMAVGGKGIISVSANIIPRDMHDLCAAFFAGDLKKARELQFKTNLVNLAMFYETNPIPVKTAMGLMGLDSGEMRLPLVEMEEANKEKLITDLKAYGLL</sequence>
<dbReference type="EMBL" id="WJBC01000021">
    <property type="protein sequence ID" value="MBC3805172.1"/>
    <property type="molecule type" value="Genomic_DNA"/>
</dbReference>
<feature type="site" description="Part of a proton relay during catalysis" evidence="12">
    <location>
        <position position="45"/>
    </location>
</feature>
<evidence type="ECO:0000256" key="10">
    <source>
        <dbReference type="ARBA" id="ARBA00023270"/>
    </source>
</evidence>
<comment type="function">
    <text evidence="1 12">Catalyzes the condensation of (S)-aspartate-beta-semialdehyde [(S)-ASA] and pyruvate to 4-hydroxy-tetrahydrodipicolinate (HTPA).</text>
</comment>
<dbReference type="NCBIfam" id="TIGR00674">
    <property type="entry name" value="dapA"/>
    <property type="match status" value="1"/>
</dbReference>
<feature type="active site" description="Proton donor/acceptor" evidence="12">
    <location>
        <position position="134"/>
    </location>
</feature>
<evidence type="ECO:0000256" key="12">
    <source>
        <dbReference type="HAMAP-Rule" id="MF_00418"/>
    </source>
</evidence>
<dbReference type="GO" id="GO:0008840">
    <property type="term" value="F:4-hydroxy-tetrahydrodipicolinate synthase activity"/>
    <property type="evidence" value="ECO:0007669"/>
    <property type="project" value="UniProtKB-EC"/>
</dbReference>
<keyword evidence="9 12" id="KW-0456">Lyase</keyword>
<comment type="subunit">
    <text evidence="12">Homotetramer; dimer of dimers.</text>
</comment>
<dbReference type="CDD" id="cd00950">
    <property type="entry name" value="DHDPS"/>
    <property type="match status" value="1"/>
</dbReference>
<evidence type="ECO:0000256" key="9">
    <source>
        <dbReference type="ARBA" id="ARBA00023239"/>
    </source>
</evidence>
<dbReference type="SMART" id="SM01130">
    <property type="entry name" value="DHDPS"/>
    <property type="match status" value="1"/>
</dbReference>
<dbReference type="InterPro" id="IPR020625">
    <property type="entry name" value="Schiff_base-form_aldolases_AS"/>
</dbReference>
<dbReference type="PANTHER" id="PTHR12128">
    <property type="entry name" value="DIHYDRODIPICOLINATE SYNTHASE"/>
    <property type="match status" value="1"/>
</dbReference>
<evidence type="ECO:0000256" key="8">
    <source>
        <dbReference type="ARBA" id="ARBA00023154"/>
    </source>
</evidence>
<dbReference type="InterPro" id="IPR013785">
    <property type="entry name" value="Aldolase_TIM"/>
</dbReference>
<evidence type="ECO:0000256" key="1">
    <source>
        <dbReference type="ARBA" id="ARBA00003294"/>
    </source>
</evidence>
<evidence type="ECO:0000256" key="6">
    <source>
        <dbReference type="ARBA" id="ARBA00022605"/>
    </source>
</evidence>
<dbReference type="RefSeq" id="WP_186843059.1">
    <property type="nucleotide sequence ID" value="NZ_WJBC01000021.1"/>
</dbReference>
<evidence type="ECO:0000313" key="14">
    <source>
        <dbReference type="EMBL" id="MBC3805172.1"/>
    </source>
</evidence>
<comment type="subcellular location">
    <subcellularLocation>
        <location evidence="12">Cytoplasm</location>
    </subcellularLocation>
</comment>
<evidence type="ECO:0000256" key="3">
    <source>
        <dbReference type="ARBA" id="ARBA00007592"/>
    </source>
</evidence>
<comment type="caution">
    <text evidence="14">The sequence shown here is derived from an EMBL/GenBank/DDBJ whole genome shotgun (WGS) entry which is preliminary data.</text>
</comment>
<proteinExistence type="inferred from homology"/>
<keyword evidence="15" id="KW-1185">Reference proteome</keyword>
<name>A0ABR6WX18_9FIRM</name>
<dbReference type="PROSITE" id="PS00666">
    <property type="entry name" value="DHDPS_2"/>
    <property type="match status" value="1"/>
</dbReference>
<dbReference type="PIRSF" id="PIRSF001365">
    <property type="entry name" value="DHDPS"/>
    <property type="match status" value="1"/>
</dbReference>
<comment type="catalytic activity">
    <reaction evidence="11 12">
        <text>L-aspartate 4-semialdehyde + pyruvate = (2S,4S)-4-hydroxy-2,3,4,5-tetrahydrodipicolinate + H2O + H(+)</text>
        <dbReference type="Rhea" id="RHEA:34171"/>
        <dbReference type="ChEBI" id="CHEBI:15361"/>
        <dbReference type="ChEBI" id="CHEBI:15377"/>
        <dbReference type="ChEBI" id="CHEBI:15378"/>
        <dbReference type="ChEBI" id="CHEBI:67139"/>
        <dbReference type="ChEBI" id="CHEBI:537519"/>
        <dbReference type="EC" id="4.3.3.7"/>
    </reaction>
</comment>
<dbReference type="PRINTS" id="PR00146">
    <property type="entry name" value="DHPICSNTHASE"/>
</dbReference>
<evidence type="ECO:0000313" key="15">
    <source>
        <dbReference type="Proteomes" id="UP000603234"/>
    </source>
</evidence>
<dbReference type="SUPFAM" id="SSF51569">
    <property type="entry name" value="Aldolase"/>
    <property type="match status" value="1"/>
</dbReference>
<comment type="caution">
    <text evidence="12">Was originally thought to be a dihydrodipicolinate synthase (DHDPS), catalyzing the condensation of (S)-aspartate-beta-semialdehyde [(S)-ASA] and pyruvate to dihydrodipicolinate (DHDP). However, it was shown in E.coli that the product of the enzymatic reaction is not dihydrodipicolinate but in fact (4S)-4-hydroxy-2,3,4,5-tetrahydro-(2S)-dipicolinic acid (HTPA), and that the consecutive dehydration reaction leading to DHDP is not spontaneous but catalyzed by DapB.</text>
</comment>